<feature type="domain" description="Flavodoxin-like fold" evidence="3">
    <location>
        <begin position="3"/>
        <end position="209"/>
    </location>
</feature>
<dbReference type="AlphaFoldDB" id="A0A367VAY1"/>
<dbReference type="InterPro" id="IPR003680">
    <property type="entry name" value="Flavodoxin_fold"/>
</dbReference>
<dbReference type="PANTHER" id="PTHR10204:SF34">
    <property type="entry name" value="NAD(P)H DEHYDROGENASE [QUINONE] 1 ISOFORM 1"/>
    <property type="match status" value="1"/>
</dbReference>
<evidence type="ECO:0000313" key="4">
    <source>
        <dbReference type="EMBL" id="RCK22376.1"/>
    </source>
</evidence>
<dbReference type="RefSeq" id="WP_062955763.1">
    <property type="nucleotide sequence ID" value="NZ_JPWB01000004.1"/>
</dbReference>
<dbReference type="Gene3D" id="3.40.50.360">
    <property type="match status" value="1"/>
</dbReference>
<dbReference type="SUPFAM" id="SSF52218">
    <property type="entry name" value="Flavoproteins"/>
    <property type="match status" value="1"/>
</dbReference>
<reference evidence="4 5" key="1">
    <citation type="submission" date="2014-07" db="EMBL/GenBank/DDBJ databases">
        <title>Draft genome sequence of Thalassospira profundimaris R8-17.</title>
        <authorList>
            <person name="Lai Q."/>
            <person name="Shao Z."/>
        </authorList>
    </citation>
    <scope>NUCLEOTIDE SEQUENCE [LARGE SCALE GENOMIC DNA]</scope>
    <source>
        <strain evidence="4 5">R8-17</strain>
    </source>
</reference>
<dbReference type="GO" id="GO:0003955">
    <property type="term" value="F:NAD(P)H dehydrogenase (quinone) activity"/>
    <property type="evidence" value="ECO:0007669"/>
    <property type="project" value="TreeGrafter"/>
</dbReference>
<evidence type="ECO:0000256" key="2">
    <source>
        <dbReference type="ARBA" id="ARBA00023002"/>
    </source>
</evidence>
<evidence type="ECO:0000256" key="1">
    <source>
        <dbReference type="ARBA" id="ARBA00006252"/>
    </source>
</evidence>
<organism evidence="4 5">
    <name type="scientific">Thalassospira profundimaris</name>
    <dbReference type="NCBI Taxonomy" id="502049"/>
    <lineage>
        <taxon>Bacteria</taxon>
        <taxon>Pseudomonadati</taxon>
        <taxon>Pseudomonadota</taxon>
        <taxon>Alphaproteobacteria</taxon>
        <taxon>Rhodospirillales</taxon>
        <taxon>Thalassospiraceae</taxon>
        <taxon>Thalassospira</taxon>
    </lineage>
</organism>
<comment type="caution">
    <text evidence="4">The sequence shown here is derived from an EMBL/GenBank/DDBJ whole genome shotgun (WGS) entry which is preliminary data.</text>
</comment>
<dbReference type="InterPro" id="IPR051545">
    <property type="entry name" value="NAD(P)H_dehydrogenase_qn"/>
</dbReference>
<proteinExistence type="inferred from homology"/>
<dbReference type="PANTHER" id="PTHR10204">
    <property type="entry name" value="NAD P H OXIDOREDUCTASE-RELATED"/>
    <property type="match status" value="1"/>
</dbReference>
<dbReference type="InterPro" id="IPR029039">
    <property type="entry name" value="Flavoprotein-like_sf"/>
</dbReference>
<protein>
    <submittedName>
        <fullName evidence="4">NAD(P)H dehydrogenase</fullName>
    </submittedName>
</protein>
<evidence type="ECO:0000313" key="5">
    <source>
        <dbReference type="Proteomes" id="UP000253061"/>
    </source>
</evidence>
<accession>A0A367VAY1</accession>
<sequence length="279" mass="31053">MSNVLIVHAHPEPASLTSALKDVAVEKLRADGHAVKVSDLYAMGWKPLADGQDFTDRSDAERLIYIAESKNAYRSGSQSPDIAAEQDKLLWADAVLFSFPLWWFGMPAILKGWFDRVFAYGFAYGVGEHNEKHWGDRYGEGTLAGRRAMLIVPIGGHLPHYSDRGVNGSIDDVLWPIQHGALFYPGMDVMPPFPVYSADRMDEDGWTEAQTAFKGRLARLFVDDPIPYRAQNGGHYDGKQRLKPELGGGSDGISMHLLREGDPQEVIRGQVRQTRRLAS</sequence>
<keyword evidence="2" id="KW-0560">Oxidoreductase</keyword>
<dbReference type="Proteomes" id="UP000253061">
    <property type="component" value="Unassembled WGS sequence"/>
</dbReference>
<dbReference type="EMBL" id="JPWB01000004">
    <property type="protein sequence ID" value="RCK22376.1"/>
    <property type="molecule type" value="Genomic_DNA"/>
</dbReference>
<dbReference type="GO" id="GO:0005829">
    <property type="term" value="C:cytosol"/>
    <property type="evidence" value="ECO:0007669"/>
    <property type="project" value="TreeGrafter"/>
</dbReference>
<name>A0A367VAY1_9PROT</name>
<gene>
    <name evidence="4" type="ORF">TH6_11995</name>
</gene>
<dbReference type="Pfam" id="PF02525">
    <property type="entry name" value="Flavodoxin_2"/>
    <property type="match status" value="1"/>
</dbReference>
<evidence type="ECO:0000259" key="3">
    <source>
        <dbReference type="Pfam" id="PF02525"/>
    </source>
</evidence>
<comment type="similarity">
    <text evidence="1">Belongs to the NAD(P)H dehydrogenase (quinone) family.</text>
</comment>